<dbReference type="Gene3D" id="3.40.50.300">
    <property type="entry name" value="P-loop containing nucleotide triphosphate hydrolases"/>
    <property type="match status" value="2"/>
</dbReference>
<dbReference type="GO" id="GO:0016887">
    <property type="term" value="F:ATP hydrolysis activity"/>
    <property type="evidence" value="ECO:0007669"/>
    <property type="project" value="InterPro"/>
</dbReference>
<dbReference type="InterPro" id="IPR027417">
    <property type="entry name" value="P-loop_NTPase"/>
</dbReference>
<dbReference type="InterPro" id="IPR050130">
    <property type="entry name" value="ClpA_ClpB"/>
</dbReference>
<dbReference type="PROSITE" id="PS00870">
    <property type="entry name" value="CLPAB_1"/>
    <property type="match status" value="1"/>
</dbReference>
<dbReference type="Pfam" id="PF17871">
    <property type="entry name" value="AAA_lid_9"/>
    <property type="match status" value="1"/>
</dbReference>
<dbReference type="Gene3D" id="4.10.860.10">
    <property type="entry name" value="UVR domain"/>
    <property type="match status" value="1"/>
</dbReference>
<dbReference type="InterPro" id="IPR003593">
    <property type="entry name" value="AAA+_ATPase"/>
</dbReference>
<sequence>MLELTGKARQVLMIAQQEAKRFRHQSVGSEHLLLGLVMEEEGVAGSILRSYDIQVEDIQREINSLTGFNTNRYSKAVDYLPYSPRTSQIITFAQDEAVRLRSPKVGTEHILLGILRDDEILASRILRNFGLDLSKARQTVLKKIGAMETKGFKGKRSAGSSEQTLDSKTPTLDALARDLTNLAREGGLDPVLGREKEVKRLIQILSRRTKNNPVLVGEPGVGKTAIAEGLAQKIVNGQVPEDMFEKRLMMLDMGAVVAGTKYRGEFEERMKQLVSEIYVDGNVILFIDELHTLIGAGGAEGAIDASNILKPALARGEIQTIGATTLEEYQKYIEKDSAFERRFAKIQVDEPTPEEALEILKGIRPKYEEHHKVAITDEALSEAVNLSVRYISGRQLPDKAIDLIDESAAKVRLSHTTKVTPLMRAKNKLAEIREAKELAILEQNFEEASKLRKQEKRQEEKIVKLEAEQLSDTPNYQKSVTDLDIGEVISLWTGIPLQQLEKKESERLLELEKELHKRVVGQDEAVVAVSKAIRRARSGLKDPKRPIGSFMFLGPTGVGKTELAKALAEAVFGAEDALIRVDMSEFMEKHSTSRLIGSPPGYVGYDEGGQLTEKIRQKPYSVILFDEVEKAHPDIFNVLLQVLDDGHLTDTKGRKVDFRNTIIIMTSNIGATALKEEKFVGFNATDLSADHKAMSSRMMEELKKAFRPEFINRIDETIVFRSLNKKELREIVKIMSQSLVTRLAEQDIKLKLTATALDLVGEAGFDPEYGARPLKRALQTKVEDRLSEELLAGKITVGSQVTIGASKGEITINVKDKGTEKTKVKTK</sequence>
<keyword evidence="7" id="KW-0645">Protease</keyword>
<dbReference type="PANTHER" id="PTHR11638:SF18">
    <property type="entry name" value="HEAT SHOCK PROTEIN 104"/>
    <property type="match status" value="1"/>
</dbReference>
<keyword evidence="2 6" id="KW-0547">Nucleotide-binding</keyword>
<dbReference type="Pfam" id="PF00004">
    <property type="entry name" value="AAA"/>
    <property type="match status" value="1"/>
</dbReference>
<comment type="similarity">
    <text evidence="6">Belongs to the ClpA/ClpB family.</text>
</comment>
<evidence type="ECO:0000256" key="6">
    <source>
        <dbReference type="RuleBase" id="RU004432"/>
    </source>
</evidence>
<dbReference type="InterPro" id="IPR004176">
    <property type="entry name" value="Clp_R_N"/>
</dbReference>
<dbReference type="Proteomes" id="UP000298615">
    <property type="component" value="Chromosome"/>
</dbReference>
<dbReference type="InterPro" id="IPR018368">
    <property type="entry name" value="ClpA/B_CS1"/>
</dbReference>
<comment type="function">
    <text evidence="5">Part of a stress-induced multi-chaperone system, it is involved in the recovery of the cell from heat-induced damage, in cooperation with DnaK, DnaJ and GrpE. Acts before DnaK, in the processing of protein aggregates. Protein binding stimulates the ATPase activity; ATP hydrolysis unfolds the denatured protein aggregates, which probably helps expose new hydrophobic binding sites on the surface of ClpB-bound aggregates, contributing to the solubilization and refolding of denatured protein aggregates by DnaK.</text>
</comment>
<evidence type="ECO:0000256" key="5">
    <source>
        <dbReference type="ARBA" id="ARBA00025613"/>
    </source>
</evidence>
<dbReference type="GO" id="GO:0034605">
    <property type="term" value="P:cellular response to heat"/>
    <property type="evidence" value="ECO:0007669"/>
    <property type="project" value="TreeGrafter"/>
</dbReference>
<dbReference type="PRINTS" id="PR00300">
    <property type="entry name" value="CLPPROTEASEA"/>
</dbReference>
<dbReference type="PANTHER" id="PTHR11638">
    <property type="entry name" value="ATP-DEPENDENT CLP PROTEASE"/>
    <property type="match status" value="1"/>
</dbReference>
<organism evidence="7 8">
    <name type="scientific">Vagococcus zengguangii</name>
    <dbReference type="NCBI Taxonomy" id="2571750"/>
    <lineage>
        <taxon>Bacteria</taxon>
        <taxon>Bacillati</taxon>
        <taxon>Bacillota</taxon>
        <taxon>Bacilli</taxon>
        <taxon>Lactobacillales</taxon>
        <taxon>Enterococcaceae</taxon>
        <taxon>Vagococcus</taxon>
    </lineage>
</organism>
<dbReference type="FunFam" id="3.40.50.300:FF:000025">
    <property type="entry name" value="ATP-dependent Clp protease subunit"/>
    <property type="match status" value="1"/>
</dbReference>
<protein>
    <submittedName>
        <fullName evidence="7">ATP-dependent Clp protease ATP-binding subunit</fullName>
    </submittedName>
</protein>
<dbReference type="AlphaFoldDB" id="A0A4D7CSW5"/>
<dbReference type="SMART" id="SM00382">
    <property type="entry name" value="AAA"/>
    <property type="match status" value="2"/>
</dbReference>
<dbReference type="OrthoDB" id="9803641at2"/>
<proteinExistence type="inferred from homology"/>
<reference evidence="7 8" key="1">
    <citation type="submission" date="2019-04" db="EMBL/GenBank/DDBJ databases">
        <title>Vagococcus sp. nov., isolated from faeces of yaks (Bos grunniens).</title>
        <authorList>
            <person name="Ge Y."/>
        </authorList>
    </citation>
    <scope>NUCLEOTIDE SEQUENCE [LARGE SCALE GENOMIC DNA]</scope>
    <source>
        <strain evidence="7 8">MN-17</strain>
    </source>
</reference>
<dbReference type="SMART" id="SM01086">
    <property type="entry name" value="ClpB_D2-small"/>
    <property type="match status" value="1"/>
</dbReference>
<name>A0A4D7CSW5_9ENTE</name>
<dbReference type="GO" id="GO:0005524">
    <property type="term" value="F:ATP binding"/>
    <property type="evidence" value="ECO:0007669"/>
    <property type="project" value="UniProtKB-KW"/>
</dbReference>
<dbReference type="InterPro" id="IPR001270">
    <property type="entry name" value="ClpA/B"/>
</dbReference>
<keyword evidence="4 6" id="KW-0143">Chaperone</keyword>
<dbReference type="GO" id="GO:0005737">
    <property type="term" value="C:cytoplasm"/>
    <property type="evidence" value="ECO:0007669"/>
    <property type="project" value="TreeGrafter"/>
</dbReference>
<dbReference type="InterPro" id="IPR041546">
    <property type="entry name" value="ClpA/ClpB_AAA_lid"/>
</dbReference>
<keyword evidence="3 6" id="KW-0067">ATP-binding</keyword>
<dbReference type="Gene3D" id="1.10.1780.10">
    <property type="entry name" value="Clp, N-terminal domain"/>
    <property type="match status" value="1"/>
</dbReference>
<dbReference type="KEGG" id="vao:FA707_00930"/>
<dbReference type="InterPro" id="IPR003959">
    <property type="entry name" value="ATPase_AAA_core"/>
</dbReference>
<dbReference type="Pfam" id="PF10431">
    <property type="entry name" value="ClpB_D2-small"/>
    <property type="match status" value="1"/>
</dbReference>
<evidence type="ECO:0000256" key="2">
    <source>
        <dbReference type="ARBA" id="ARBA00022741"/>
    </source>
</evidence>
<dbReference type="CDD" id="cd19499">
    <property type="entry name" value="RecA-like_ClpB_Hsp104-like"/>
    <property type="match status" value="1"/>
</dbReference>
<evidence type="ECO:0000313" key="7">
    <source>
        <dbReference type="EMBL" id="QCI85617.1"/>
    </source>
</evidence>
<dbReference type="GO" id="GO:0008233">
    <property type="term" value="F:peptidase activity"/>
    <property type="evidence" value="ECO:0007669"/>
    <property type="project" value="UniProtKB-KW"/>
</dbReference>
<dbReference type="PROSITE" id="PS51903">
    <property type="entry name" value="CLP_R"/>
    <property type="match status" value="1"/>
</dbReference>
<evidence type="ECO:0000313" key="8">
    <source>
        <dbReference type="Proteomes" id="UP000298615"/>
    </source>
</evidence>
<keyword evidence="1" id="KW-0677">Repeat</keyword>
<dbReference type="Gene3D" id="1.10.8.60">
    <property type="match status" value="2"/>
</dbReference>
<dbReference type="InterPro" id="IPR028299">
    <property type="entry name" value="ClpA/B_CS2"/>
</dbReference>
<keyword evidence="7" id="KW-0378">Hydrolase</keyword>
<dbReference type="SUPFAM" id="SSF81923">
    <property type="entry name" value="Double Clp-N motif"/>
    <property type="match status" value="1"/>
</dbReference>
<evidence type="ECO:0000256" key="3">
    <source>
        <dbReference type="ARBA" id="ARBA00022840"/>
    </source>
</evidence>
<gene>
    <name evidence="7" type="ORF">FA707_00930</name>
</gene>
<dbReference type="FunFam" id="3.40.50.300:FF:000010">
    <property type="entry name" value="Chaperone clpB 1, putative"/>
    <property type="match status" value="1"/>
</dbReference>
<dbReference type="SUPFAM" id="SSF52540">
    <property type="entry name" value="P-loop containing nucleoside triphosphate hydrolases"/>
    <property type="match status" value="2"/>
</dbReference>
<accession>A0A4D7CSW5</accession>
<dbReference type="InterPro" id="IPR036628">
    <property type="entry name" value="Clp_N_dom_sf"/>
</dbReference>
<dbReference type="InterPro" id="IPR019489">
    <property type="entry name" value="Clp_ATPase_C"/>
</dbReference>
<dbReference type="CDD" id="cd00009">
    <property type="entry name" value="AAA"/>
    <property type="match status" value="1"/>
</dbReference>
<keyword evidence="8" id="KW-1185">Reference proteome</keyword>
<dbReference type="GO" id="GO:0006508">
    <property type="term" value="P:proteolysis"/>
    <property type="evidence" value="ECO:0007669"/>
    <property type="project" value="UniProtKB-KW"/>
</dbReference>
<dbReference type="Pfam" id="PF07724">
    <property type="entry name" value="AAA_2"/>
    <property type="match status" value="1"/>
</dbReference>
<dbReference type="Pfam" id="PF02861">
    <property type="entry name" value="Clp_N"/>
    <property type="match status" value="1"/>
</dbReference>
<dbReference type="PROSITE" id="PS00871">
    <property type="entry name" value="CLPAB_2"/>
    <property type="match status" value="1"/>
</dbReference>
<evidence type="ECO:0000256" key="1">
    <source>
        <dbReference type="ARBA" id="ARBA00022737"/>
    </source>
</evidence>
<dbReference type="EMBL" id="CP039712">
    <property type="protein sequence ID" value="QCI85617.1"/>
    <property type="molecule type" value="Genomic_DNA"/>
</dbReference>
<evidence type="ECO:0000256" key="4">
    <source>
        <dbReference type="ARBA" id="ARBA00023186"/>
    </source>
</evidence>
<dbReference type="RefSeq" id="WP_136952463.1">
    <property type="nucleotide sequence ID" value="NZ_CP039712.1"/>
</dbReference>